<name>A0A0S4L643_9BACT</name>
<evidence type="ECO:0000313" key="1">
    <source>
        <dbReference type="EMBL" id="CUS33127.1"/>
    </source>
</evidence>
<dbReference type="AlphaFoldDB" id="A0A0S4L643"/>
<evidence type="ECO:0000313" key="2">
    <source>
        <dbReference type="Proteomes" id="UP000198736"/>
    </source>
</evidence>
<dbReference type="EMBL" id="CZPZ01000004">
    <property type="protein sequence ID" value="CUS33127.1"/>
    <property type="molecule type" value="Genomic_DNA"/>
</dbReference>
<reference evidence="2" key="1">
    <citation type="submission" date="2015-10" db="EMBL/GenBank/DDBJ databases">
        <authorList>
            <person name="Luecker S."/>
            <person name="Luecker S."/>
        </authorList>
    </citation>
    <scope>NUCLEOTIDE SEQUENCE [LARGE SCALE GENOMIC DNA]</scope>
</reference>
<organism evidence="1 2">
    <name type="scientific">Candidatus Nitrospira nitrificans</name>
    <dbReference type="NCBI Taxonomy" id="1742973"/>
    <lineage>
        <taxon>Bacteria</taxon>
        <taxon>Pseudomonadati</taxon>
        <taxon>Nitrospirota</taxon>
        <taxon>Nitrospiria</taxon>
        <taxon>Nitrospirales</taxon>
        <taxon>Nitrospiraceae</taxon>
        <taxon>Nitrospira</taxon>
    </lineage>
</organism>
<gene>
    <name evidence="1" type="ORF">COMA2_120084</name>
</gene>
<keyword evidence="2" id="KW-1185">Reference proteome</keyword>
<dbReference type="Proteomes" id="UP000198736">
    <property type="component" value="Unassembled WGS sequence"/>
</dbReference>
<proteinExistence type="predicted"/>
<accession>A0A0S4L643</accession>
<dbReference type="STRING" id="1742973.COMA2_120084"/>
<sequence length="55" mass="6223">MFHRAGLVAESHLFSYRDDLDASARLQYQLLMALVSTRVPCNQAKMMIGKAIRPT</sequence>
<protein>
    <submittedName>
        <fullName evidence="1">Uncharacterized protein</fullName>
    </submittedName>
</protein>